<feature type="domain" description="Response regulatory" evidence="3">
    <location>
        <begin position="6"/>
        <end position="122"/>
    </location>
</feature>
<dbReference type="PANTHER" id="PTHR44591:SF25">
    <property type="entry name" value="CHEMOTAXIS TWO-COMPONENT RESPONSE REGULATOR"/>
    <property type="match status" value="1"/>
</dbReference>
<dbReference type="GO" id="GO:0000160">
    <property type="term" value="P:phosphorelay signal transduction system"/>
    <property type="evidence" value="ECO:0007669"/>
    <property type="project" value="InterPro"/>
</dbReference>
<proteinExistence type="predicted"/>
<evidence type="ECO:0000256" key="1">
    <source>
        <dbReference type="ARBA" id="ARBA00022553"/>
    </source>
</evidence>
<dbReference type="SUPFAM" id="SSF52172">
    <property type="entry name" value="CheY-like"/>
    <property type="match status" value="1"/>
</dbReference>
<dbReference type="Pfam" id="PF00072">
    <property type="entry name" value="Response_reg"/>
    <property type="match status" value="1"/>
</dbReference>
<comment type="caution">
    <text evidence="4">The sequence shown here is derived from an EMBL/GenBank/DDBJ whole genome shotgun (WGS) entry which is preliminary data.</text>
</comment>
<dbReference type="Proteomes" id="UP000035017">
    <property type="component" value="Unassembled WGS sequence"/>
</dbReference>
<name>A0A0D0JHT7_AGRTU</name>
<evidence type="ECO:0000259" key="3">
    <source>
        <dbReference type="PROSITE" id="PS50110"/>
    </source>
</evidence>
<sequence>MQVVRTILIVDDSKTIRQMLREALKDEHYAIVEASDGREALIIIQALIPDIVISDIHMPEVDGISFITSVRSDPRLKALPILVLTTEDESPFKERARAAGATAWLQKPFKDITLQRALKRLIAETI</sequence>
<evidence type="ECO:0000313" key="5">
    <source>
        <dbReference type="Proteomes" id="UP000035017"/>
    </source>
</evidence>
<dbReference type="SMART" id="SM00448">
    <property type="entry name" value="REC"/>
    <property type="match status" value="1"/>
</dbReference>
<dbReference type="Gene3D" id="3.40.50.2300">
    <property type="match status" value="1"/>
</dbReference>
<dbReference type="EMBL" id="JXQV01000002">
    <property type="protein sequence ID" value="KIQ05582.1"/>
    <property type="molecule type" value="Genomic_DNA"/>
</dbReference>
<protein>
    <submittedName>
        <fullName evidence="4">Fis family transcriptional regulator</fullName>
    </submittedName>
</protein>
<dbReference type="InterPro" id="IPR050595">
    <property type="entry name" value="Bact_response_regulator"/>
</dbReference>
<evidence type="ECO:0000313" key="4">
    <source>
        <dbReference type="EMBL" id="KIQ05582.1"/>
    </source>
</evidence>
<dbReference type="InterPro" id="IPR011006">
    <property type="entry name" value="CheY-like_superfamily"/>
</dbReference>
<organism evidence="4 5">
    <name type="scientific">Agrobacterium tumefaciens</name>
    <dbReference type="NCBI Taxonomy" id="358"/>
    <lineage>
        <taxon>Bacteria</taxon>
        <taxon>Pseudomonadati</taxon>
        <taxon>Pseudomonadota</taxon>
        <taxon>Alphaproteobacteria</taxon>
        <taxon>Hyphomicrobiales</taxon>
        <taxon>Rhizobiaceae</taxon>
        <taxon>Rhizobium/Agrobacterium group</taxon>
        <taxon>Agrobacterium</taxon>
        <taxon>Agrobacterium tumefaciens complex</taxon>
    </lineage>
</organism>
<dbReference type="AlphaFoldDB" id="A0A0D0JHT7"/>
<gene>
    <name evidence="4" type="ORF">RU07_01810</name>
</gene>
<evidence type="ECO:0000256" key="2">
    <source>
        <dbReference type="PROSITE-ProRule" id="PRU00169"/>
    </source>
</evidence>
<dbReference type="InterPro" id="IPR001789">
    <property type="entry name" value="Sig_transdc_resp-reg_receiver"/>
</dbReference>
<reference evidence="4 5" key="1">
    <citation type="submission" date="2014-12" db="EMBL/GenBank/DDBJ databases">
        <title>16Stimator: statistical estimation of ribosomal gene copy numbers from draft genome assemblies.</title>
        <authorList>
            <person name="Perisin M.A."/>
            <person name="Vetter M."/>
            <person name="Gilbert J.A."/>
            <person name="Bergelson J."/>
        </authorList>
    </citation>
    <scope>NUCLEOTIDE SEQUENCE [LARGE SCALE GENOMIC DNA]</scope>
    <source>
        <strain evidence="4 5">MEJ076</strain>
    </source>
</reference>
<dbReference type="PROSITE" id="PS50110">
    <property type="entry name" value="RESPONSE_REGULATORY"/>
    <property type="match status" value="1"/>
</dbReference>
<feature type="modified residue" description="4-aspartylphosphate" evidence="2">
    <location>
        <position position="55"/>
    </location>
</feature>
<accession>A0A0D0JHT7</accession>
<dbReference type="PANTHER" id="PTHR44591">
    <property type="entry name" value="STRESS RESPONSE REGULATOR PROTEIN 1"/>
    <property type="match status" value="1"/>
</dbReference>
<keyword evidence="1 2" id="KW-0597">Phosphoprotein</keyword>